<keyword evidence="5 11" id="KW-0812">Transmembrane</keyword>
<comment type="caution">
    <text evidence="13">The sequence shown here is derived from an EMBL/GenBank/DDBJ whole genome shotgun (WGS) entry which is preliminary data.</text>
</comment>
<feature type="transmembrane region" description="Helical" evidence="11">
    <location>
        <begin position="6"/>
        <end position="23"/>
    </location>
</feature>
<dbReference type="Pfam" id="PF02163">
    <property type="entry name" value="Peptidase_M50"/>
    <property type="match status" value="1"/>
</dbReference>
<keyword evidence="4" id="KW-0645">Protease</keyword>
<evidence type="ECO:0000256" key="7">
    <source>
        <dbReference type="ARBA" id="ARBA00022833"/>
    </source>
</evidence>
<protein>
    <recommendedName>
        <fullName evidence="11">Zinc metalloprotease</fullName>
        <ecNumber evidence="11">3.4.24.-</ecNumber>
    </recommendedName>
</protein>
<dbReference type="InterPro" id="IPR001478">
    <property type="entry name" value="PDZ"/>
</dbReference>
<gene>
    <name evidence="13" type="primary">rseP</name>
    <name evidence="13" type="ORF">KAJ83_00440</name>
</gene>
<dbReference type="AlphaFoldDB" id="A0A8J7V0V8"/>
<dbReference type="SUPFAM" id="SSF50156">
    <property type="entry name" value="PDZ domain-like"/>
    <property type="match status" value="1"/>
</dbReference>
<dbReference type="PANTHER" id="PTHR42837:SF2">
    <property type="entry name" value="MEMBRANE METALLOPROTEASE ARASP2, CHLOROPLASTIC-RELATED"/>
    <property type="match status" value="1"/>
</dbReference>
<name>A0A8J7V0V8_9PROT</name>
<reference evidence="13" key="1">
    <citation type="submission" date="2021-04" db="EMBL/GenBank/DDBJ databases">
        <authorList>
            <person name="Zhang D.-C."/>
        </authorList>
    </citation>
    <scope>NUCLEOTIDE SEQUENCE</scope>
    <source>
        <strain evidence="13">CGMCC 1.15697</strain>
    </source>
</reference>
<keyword evidence="7 11" id="KW-0862">Zinc</keyword>
<dbReference type="CDD" id="cd23081">
    <property type="entry name" value="cpPDZ_EcRseP-like"/>
    <property type="match status" value="1"/>
</dbReference>
<evidence type="ECO:0000256" key="4">
    <source>
        <dbReference type="ARBA" id="ARBA00022670"/>
    </source>
</evidence>
<evidence type="ECO:0000256" key="9">
    <source>
        <dbReference type="ARBA" id="ARBA00023049"/>
    </source>
</evidence>
<evidence type="ECO:0000256" key="3">
    <source>
        <dbReference type="ARBA" id="ARBA00007931"/>
    </source>
</evidence>
<sequence>MDSFVGSVGYFNAIIVFCLLVFVHELGHYLVARWAGVRVETFSIGFGREIWGRTDKAGTRWKVSLIPLGGYVKMFGEGETLIERGESDGEERERPLTEAERAVSFAHKPLGKRAAVVAAGPVANFLFAIVILAGLYMVHGKPVPTDFQEQGVGSVREGSAADRAGFQPGDRILSVDGRPIETFEDLRQAVAESGGERLSFTIAREGERLTLNAAPEVRDSEAEEGGTGYLLGVTGPVARFERQGPFGALASGASETWRLTALTLSAIGEIFYGDRSVDDMGGPVKIVQLSNDVAQLGLLSLISFMAVLSINLGLLNLFPIPMLDGGHLAFYAVEAVRGRPIGERTQEVAFRIGLALLLALMIFITINDVLSLPI</sequence>
<dbReference type="RefSeq" id="WP_210680049.1">
    <property type="nucleotide sequence ID" value="NZ_JAGMWN010000001.1"/>
</dbReference>
<dbReference type="EC" id="3.4.24.-" evidence="11"/>
<feature type="transmembrane region" description="Helical" evidence="11">
    <location>
        <begin position="348"/>
        <end position="366"/>
    </location>
</feature>
<dbReference type="GO" id="GO:0006508">
    <property type="term" value="P:proteolysis"/>
    <property type="evidence" value="ECO:0007669"/>
    <property type="project" value="UniProtKB-KW"/>
</dbReference>
<accession>A0A8J7V0V8</accession>
<keyword evidence="6 11" id="KW-0378">Hydrolase</keyword>
<dbReference type="GO" id="GO:0004222">
    <property type="term" value="F:metalloendopeptidase activity"/>
    <property type="evidence" value="ECO:0007669"/>
    <property type="project" value="InterPro"/>
</dbReference>
<dbReference type="InterPro" id="IPR008915">
    <property type="entry name" value="Peptidase_M50"/>
</dbReference>
<dbReference type="Proteomes" id="UP000672602">
    <property type="component" value="Unassembled WGS sequence"/>
</dbReference>
<comment type="similarity">
    <text evidence="3 11">Belongs to the peptidase M50B family.</text>
</comment>
<keyword evidence="14" id="KW-1185">Reference proteome</keyword>
<evidence type="ECO:0000256" key="11">
    <source>
        <dbReference type="RuleBase" id="RU362031"/>
    </source>
</evidence>
<dbReference type="NCBIfam" id="TIGR00054">
    <property type="entry name" value="RIP metalloprotease RseP"/>
    <property type="match status" value="1"/>
</dbReference>
<keyword evidence="8 11" id="KW-1133">Transmembrane helix</keyword>
<dbReference type="Pfam" id="PF17820">
    <property type="entry name" value="PDZ_6"/>
    <property type="match status" value="1"/>
</dbReference>
<keyword evidence="10 11" id="KW-0472">Membrane</keyword>
<dbReference type="SMART" id="SM00228">
    <property type="entry name" value="PDZ"/>
    <property type="match status" value="1"/>
</dbReference>
<dbReference type="InterPro" id="IPR036034">
    <property type="entry name" value="PDZ_sf"/>
</dbReference>
<dbReference type="GO" id="GO:0046872">
    <property type="term" value="F:metal ion binding"/>
    <property type="evidence" value="ECO:0007669"/>
    <property type="project" value="UniProtKB-KW"/>
</dbReference>
<evidence type="ECO:0000256" key="2">
    <source>
        <dbReference type="ARBA" id="ARBA00004141"/>
    </source>
</evidence>
<proteinExistence type="inferred from homology"/>
<evidence type="ECO:0000256" key="8">
    <source>
        <dbReference type="ARBA" id="ARBA00022989"/>
    </source>
</evidence>
<comment type="subcellular location">
    <subcellularLocation>
        <location evidence="2">Membrane</location>
        <topology evidence="2">Multi-pass membrane protein</topology>
    </subcellularLocation>
</comment>
<evidence type="ECO:0000259" key="12">
    <source>
        <dbReference type="PROSITE" id="PS50106"/>
    </source>
</evidence>
<comment type="cofactor">
    <cofactor evidence="1 11">
        <name>Zn(2+)</name>
        <dbReference type="ChEBI" id="CHEBI:29105"/>
    </cofactor>
</comment>
<evidence type="ECO:0000256" key="10">
    <source>
        <dbReference type="ARBA" id="ARBA00023136"/>
    </source>
</evidence>
<evidence type="ECO:0000313" key="13">
    <source>
        <dbReference type="EMBL" id="MBP5855461.1"/>
    </source>
</evidence>
<keyword evidence="9 11" id="KW-0482">Metalloprotease</keyword>
<dbReference type="InterPro" id="IPR041489">
    <property type="entry name" value="PDZ_6"/>
</dbReference>
<dbReference type="PANTHER" id="PTHR42837">
    <property type="entry name" value="REGULATOR OF SIGMA-E PROTEASE RSEP"/>
    <property type="match status" value="1"/>
</dbReference>
<evidence type="ECO:0000256" key="6">
    <source>
        <dbReference type="ARBA" id="ARBA00022801"/>
    </source>
</evidence>
<dbReference type="PROSITE" id="PS50106">
    <property type="entry name" value="PDZ"/>
    <property type="match status" value="1"/>
</dbReference>
<evidence type="ECO:0000256" key="1">
    <source>
        <dbReference type="ARBA" id="ARBA00001947"/>
    </source>
</evidence>
<dbReference type="Gene3D" id="2.30.42.10">
    <property type="match status" value="1"/>
</dbReference>
<evidence type="ECO:0000313" key="14">
    <source>
        <dbReference type="Proteomes" id="UP000672602"/>
    </source>
</evidence>
<evidence type="ECO:0000256" key="5">
    <source>
        <dbReference type="ARBA" id="ARBA00022692"/>
    </source>
</evidence>
<feature type="domain" description="PDZ" evidence="12">
    <location>
        <begin position="152"/>
        <end position="181"/>
    </location>
</feature>
<dbReference type="EMBL" id="JAGMWN010000001">
    <property type="protein sequence ID" value="MBP5855461.1"/>
    <property type="molecule type" value="Genomic_DNA"/>
</dbReference>
<keyword evidence="11" id="KW-0479">Metal-binding</keyword>
<dbReference type="CDD" id="cd06163">
    <property type="entry name" value="S2P-M50_PDZ_RseP-like"/>
    <property type="match status" value="1"/>
</dbReference>
<organism evidence="13 14">
    <name type="scientific">Marivibrio halodurans</name>
    <dbReference type="NCBI Taxonomy" id="2039722"/>
    <lineage>
        <taxon>Bacteria</taxon>
        <taxon>Pseudomonadati</taxon>
        <taxon>Pseudomonadota</taxon>
        <taxon>Alphaproteobacteria</taxon>
        <taxon>Rhodospirillales</taxon>
        <taxon>Rhodospirillaceae</taxon>
        <taxon>Marivibrio</taxon>
    </lineage>
</organism>
<feature type="transmembrane region" description="Helical" evidence="11">
    <location>
        <begin position="296"/>
        <end position="318"/>
    </location>
</feature>
<feature type="transmembrane region" description="Helical" evidence="11">
    <location>
        <begin position="114"/>
        <end position="138"/>
    </location>
</feature>
<dbReference type="InterPro" id="IPR004387">
    <property type="entry name" value="Pept_M50_Zn"/>
</dbReference>
<dbReference type="GO" id="GO:0016020">
    <property type="term" value="C:membrane"/>
    <property type="evidence" value="ECO:0007669"/>
    <property type="project" value="UniProtKB-SubCell"/>
</dbReference>